<organism evidence="2">
    <name type="scientific">viral metagenome</name>
    <dbReference type="NCBI Taxonomy" id="1070528"/>
    <lineage>
        <taxon>unclassified sequences</taxon>
        <taxon>metagenomes</taxon>
        <taxon>organismal metagenomes</taxon>
    </lineage>
</organism>
<dbReference type="AlphaFoldDB" id="A0A6C0B7U8"/>
<feature type="transmembrane region" description="Helical" evidence="1">
    <location>
        <begin position="34"/>
        <end position="54"/>
    </location>
</feature>
<name>A0A6C0B7U8_9ZZZZ</name>
<accession>A0A6C0B7U8</accession>
<keyword evidence="1" id="KW-1133">Transmembrane helix</keyword>
<evidence type="ECO:0000313" key="2">
    <source>
        <dbReference type="EMBL" id="QHS88325.1"/>
    </source>
</evidence>
<protein>
    <submittedName>
        <fullName evidence="2">Uncharacterized protein</fullName>
    </submittedName>
</protein>
<evidence type="ECO:0000256" key="1">
    <source>
        <dbReference type="SAM" id="Phobius"/>
    </source>
</evidence>
<dbReference type="EMBL" id="MN739095">
    <property type="protein sequence ID" value="QHS88325.1"/>
    <property type="molecule type" value="Genomic_DNA"/>
</dbReference>
<keyword evidence="1" id="KW-0812">Transmembrane</keyword>
<sequence>MLESEGVIPTATEVTIIIAEPIVETNRDKCKISFCAAVCSVGLFMVAWLMFVFWNQRPH</sequence>
<reference evidence="2" key="1">
    <citation type="journal article" date="2020" name="Nature">
        <title>Giant virus diversity and host interactions through global metagenomics.</title>
        <authorList>
            <person name="Schulz F."/>
            <person name="Roux S."/>
            <person name="Paez-Espino D."/>
            <person name="Jungbluth S."/>
            <person name="Walsh D.A."/>
            <person name="Denef V.J."/>
            <person name="McMahon K.D."/>
            <person name="Konstantinidis K.T."/>
            <person name="Eloe-Fadrosh E.A."/>
            <person name="Kyrpides N.C."/>
            <person name="Woyke T."/>
        </authorList>
    </citation>
    <scope>NUCLEOTIDE SEQUENCE</scope>
    <source>
        <strain evidence="2">GVMAG-M-3300010158-55</strain>
    </source>
</reference>
<keyword evidence="1" id="KW-0472">Membrane</keyword>
<proteinExistence type="predicted"/>